<protein>
    <submittedName>
        <fullName evidence="3">DUF4212 domain-containing protein</fullName>
    </submittedName>
</protein>
<name>A0ABW1SDL9_9PROT</name>
<feature type="domain" description="Sodium symporter small subunit" evidence="2">
    <location>
        <begin position="11"/>
        <end position="86"/>
    </location>
</feature>
<accession>A0ABW1SDL9</accession>
<evidence type="ECO:0000256" key="1">
    <source>
        <dbReference type="SAM" id="Phobius"/>
    </source>
</evidence>
<dbReference type="Pfam" id="PF13937">
    <property type="entry name" value="DUF4212"/>
    <property type="match status" value="1"/>
</dbReference>
<keyword evidence="1" id="KW-0472">Membrane</keyword>
<organism evidence="3 4">
    <name type="scientific">Ponticaulis profundi</name>
    <dbReference type="NCBI Taxonomy" id="2665222"/>
    <lineage>
        <taxon>Bacteria</taxon>
        <taxon>Pseudomonadati</taxon>
        <taxon>Pseudomonadota</taxon>
        <taxon>Alphaproteobacteria</taxon>
        <taxon>Hyphomonadales</taxon>
        <taxon>Hyphomonadaceae</taxon>
        <taxon>Ponticaulis</taxon>
    </lineage>
</organism>
<keyword evidence="1" id="KW-0812">Transmembrane</keyword>
<sequence>MTQDIKEIDGKGYWKATVSLIITLLVIWFAVSFGAGILFRDALDNFRIGGAPLGFWFSQQGAIYVFMVLIFYYCIAMNRIEKKYNVKG</sequence>
<reference evidence="4" key="1">
    <citation type="journal article" date="2019" name="Int. J. Syst. Evol. Microbiol.">
        <title>The Global Catalogue of Microorganisms (GCM) 10K type strain sequencing project: providing services to taxonomists for standard genome sequencing and annotation.</title>
        <authorList>
            <consortium name="The Broad Institute Genomics Platform"/>
            <consortium name="The Broad Institute Genome Sequencing Center for Infectious Disease"/>
            <person name="Wu L."/>
            <person name="Ma J."/>
        </authorList>
    </citation>
    <scope>NUCLEOTIDE SEQUENCE [LARGE SCALE GENOMIC DNA]</scope>
    <source>
        <strain evidence="4">CGMCC-1.15741</strain>
    </source>
</reference>
<comment type="caution">
    <text evidence="3">The sequence shown here is derived from an EMBL/GenBank/DDBJ whole genome shotgun (WGS) entry which is preliminary data.</text>
</comment>
<evidence type="ECO:0000313" key="4">
    <source>
        <dbReference type="Proteomes" id="UP001596303"/>
    </source>
</evidence>
<dbReference type="EMBL" id="JBHSSW010000066">
    <property type="protein sequence ID" value="MFC6199667.1"/>
    <property type="molecule type" value="Genomic_DNA"/>
</dbReference>
<feature type="transmembrane region" description="Helical" evidence="1">
    <location>
        <begin position="12"/>
        <end position="35"/>
    </location>
</feature>
<dbReference type="InterPro" id="IPR019886">
    <property type="entry name" value="Na_symporter_ssu"/>
</dbReference>
<evidence type="ECO:0000313" key="3">
    <source>
        <dbReference type="EMBL" id="MFC6199667.1"/>
    </source>
</evidence>
<gene>
    <name evidence="3" type="ORF">ACFQDM_16425</name>
</gene>
<dbReference type="Proteomes" id="UP001596303">
    <property type="component" value="Unassembled WGS sequence"/>
</dbReference>
<proteinExistence type="predicted"/>
<dbReference type="RefSeq" id="WP_377380939.1">
    <property type="nucleotide sequence ID" value="NZ_JBHSSW010000066.1"/>
</dbReference>
<feature type="transmembrane region" description="Helical" evidence="1">
    <location>
        <begin position="55"/>
        <end position="75"/>
    </location>
</feature>
<dbReference type="NCBIfam" id="TIGR03647">
    <property type="entry name" value="Na_symport_sm"/>
    <property type="match status" value="1"/>
</dbReference>
<keyword evidence="1" id="KW-1133">Transmembrane helix</keyword>
<keyword evidence="4" id="KW-1185">Reference proteome</keyword>
<evidence type="ECO:0000259" key="2">
    <source>
        <dbReference type="Pfam" id="PF13937"/>
    </source>
</evidence>